<keyword evidence="9 10" id="KW-0472">Membrane</keyword>
<evidence type="ECO:0000313" key="12">
    <source>
        <dbReference type="Proteomes" id="UP000038040"/>
    </source>
</evidence>
<reference evidence="11 13" key="2">
    <citation type="submission" date="2018-11" db="EMBL/GenBank/DDBJ databases">
        <authorList>
            <consortium name="Pathogen Informatics"/>
        </authorList>
    </citation>
    <scope>NUCLEOTIDE SEQUENCE [LARGE SCALE GENOMIC DNA]</scope>
</reference>
<comment type="subcellular location">
    <subcellularLocation>
        <location evidence="1 10">Endoplasmic reticulum membrane</location>
        <topology evidence="1 10">Multi-pass membrane protein</topology>
    </subcellularLocation>
</comment>
<reference evidence="14" key="1">
    <citation type="submission" date="2016-04" db="UniProtKB">
        <authorList>
            <consortium name="WormBaseParasite"/>
        </authorList>
    </citation>
    <scope>IDENTIFICATION</scope>
</reference>
<feature type="transmembrane region" description="Helical" evidence="10">
    <location>
        <begin position="207"/>
        <end position="225"/>
    </location>
</feature>
<evidence type="ECO:0000256" key="10">
    <source>
        <dbReference type="RuleBase" id="RU363110"/>
    </source>
</evidence>
<organism evidence="12 14">
    <name type="scientific">Dracunculus medinensis</name>
    <name type="common">Guinea worm</name>
    <dbReference type="NCBI Taxonomy" id="318479"/>
    <lineage>
        <taxon>Eukaryota</taxon>
        <taxon>Metazoa</taxon>
        <taxon>Ecdysozoa</taxon>
        <taxon>Nematoda</taxon>
        <taxon>Chromadorea</taxon>
        <taxon>Rhabditida</taxon>
        <taxon>Spirurina</taxon>
        <taxon>Dracunculoidea</taxon>
        <taxon>Dracunculidae</taxon>
        <taxon>Dracunculus</taxon>
    </lineage>
</organism>
<proteinExistence type="inferred from homology"/>
<comment type="similarity">
    <text evidence="3 10">Belongs to the ALG6/ALG8 glucosyltransferase family.</text>
</comment>
<gene>
    <name evidence="11" type="ORF">DME_LOCUS594</name>
</gene>
<evidence type="ECO:0000313" key="14">
    <source>
        <dbReference type="WBParaSite" id="DME_0000548801-mRNA-1"/>
    </source>
</evidence>
<dbReference type="WBParaSite" id="DME_0000548801-mRNA-1">
    <property type="protein sequence ID" value="DME_0000548801-mRNA-1"/>
    <property type="gene ID" value="DME_0000548801"/>
</dbReference>
<keyword evidence="4 10" id="KW-0328">Glycosyltransferase</keyword>
<dbReference type="OrthoDB" id="4983at2759"/>
<evidence type="ECO:0000256" key="9">
    <source>
        <dbReference type="ARBA" id="ARBA00023136"/>
    </source>
</evidence>
<feature type="transmembrane region" description="Helical" evidence="10">
    <location>
        <begin position="149"/>
        <end position="167"/>
    </location>
</feature>
<evidence type="ECO:0000256" key="6">
    <source>
        <dbReference type="ARBA" id="ARBA00022692"/>
    </source>
</evidence>
<dbReference type="InterPro" id="IPR004856">
    <property type="entry name" value="Glyco_trans_ALG6/ALG8"/>
</dbReference>
<dbReference type="GO" id="GO:0005789">
    <property type="term" value="C:endoplasmic reticulum membrane"/>
    <property type="evidence" value="ECO:0007669"/>
    <property type="project" value="UniProtKB-SubCell"/>
</dbReference>
<dbReference type="PROSITE" id="PS51257">
    <property type="entry name" value="PROKAR_LIPOPROTEIN"/>
    <property type="match status" value="1"/>
</dbReference>
<evidence type="ECO:0000256" key="7">
    <source>
        <dbReference type="ARBA" id="ARBA00022824"/>
    </source>
</evidence>
<feature type="transmembrane region" description="Helical" evidence="10">
    <location>
        <begin position="174"/>
        <end position="201"/>
    </location>
</feature>
<evidence type="ECO:0000256" key="5">
    <source>
        <dbReference type="ARBA" id="ARBA00022679"/>
    </source>
</evidence>
<dbReference type="GO" id="GO:0042281">
    <property type="term" value="F:dolichyl pyrophosphate Man9GlcNAc2 alpha-1,3-glucosyltransferase activity"/>
    <property type="evidence" value="ECO:0007669"/>
    <property type="project" value="TreeGrafter"/>
</dbReference>
<comment type="pathway">
    <text evidence="2 10">Protein modification; protein glycosylation.</text>
</comment>
<feature type="transmembrane region" description="Helical" evidence="10">
    <location>
        <begin position="330"/>
        <end position="357"/>
    </location>
</feature>
<dbReference type="STRING" id="318479.A0A158Q4R6"/>
<keyword evidence="8 10" id="KW-1133">Transmembrane helix</keyword>
<protein>
    <recommendedName>
        <fullName evidence="10">Alpha-1,3-glucosyltransferase</fullName>
        <ecNumber evidence="10">2.4.1.-</ecNumber>
    </recommendedName>
</protein>
<dbReference type="Proteomes" id="UP000274756">
    <property type="component" value="Unassembled WGS sequence"/>
</dbReference>
<accession>A0A158Q4R6</accession>
<evidence type="ECO:0000256" key="2">
    <source>
        <dbReference type="ARBA" id="ARBA00004922"/>
    </source>
</evidence>
<feature type="transmembrane region" description="Helical" evidence="10">
    <location>
        <begin position="237"/>
        <end position="257"/>
    </location>
</feature>
<keyword evidence="7 10" id="KW-0256">Endoplasmic reticulum</keyword>
<keyword evidence="6 10" id="KW-0812">Transmembrane</keyword>
<dbReference type="UniPathway" id="UPA00378"/>
<evidence type="ECO:0000256" key="8">
    <source>
        <dbReference type="ARBA" id="ARBA00022989"/>
    </source>
</evidence>
<evidence type="ECO:0000313" key="13">
    <source>
        <dbReference type="Proteomes" id="UP000274756"/>
    </source>
</evidence>
<evidence type="ECO:0000256" key="1">
    <source>
        <dbReference type="ARBA" id="ARBA00004477"/>
    </source>
</evidence>
<feature type="transmembrane region" description="Helical" evidence="10">
    <location>
        <begin position="299"/>
        <end position="318"/>
    </location>
</feature>
<dbReference type="PANTHER" id="PTHR12413:SF1">
    <property type="entry name" value="DOLICHYL PYROPHOSPHATE MAN9GLCNAC2 ALPHA-1,3-GLUCOSYLTRANSFERASE"/>
    <property type="match status" value="1"/>
</dbReference>
<evidence type="ECO:0000256" key="4">
    <source>
        <dbReference type="ARBA" id="ARBA00022676"/>
    </source>
</evidence>
<dbReference type="Proteomes" id="UP000038040">
    <property type="component" value="Unplaced"/>
</dbReference>
<dbReference type="Pfam" id="PF03155">
    <property type="entry name" value="Alg6_Alg8"/>
    <property type="match status" value="1"/>
</dbReference>
<keyword evidence="13" id="KW-1185">Reference proteome</keyword>
<name>A0A158Q4R6_DRAME</name>
<feature type="transmembrane region" description="Helical" evidence="10">
    <location>
        <begin position="17"/>
        <end position="38"/>
    </location>
</feature>
<dbReference type="EC" id="2.4.1.-" evidence="10"/>
<dbReference type="PANTHER" id="PTHR12413">
    <property type="entry name" value="DOLICHYL GLYCOSYLTRANSFERASE"/>
    <property type="match status" value="1"/>
</dbReference>
<dbReference type="EMBL" id="UYYG01000005">
    <property type="protein sequence ID" value="VDN50621.1"/>
    <property type="molecule type" value="Genomic_DNA"/>
</dbReference>
<keyword evidence="5 10" id="KW-0808">Transferase</keyword>
<sequence>MSRRVQNVELDISNDHVVLYSICLLLLTIQLAVSCGSYSGKNKPKMFGDFEAQRHWMEITFNLPINLWYVNDTNNDLNYWGLDYPPLTAYHSYIMGVINSKRLSLLTYTGKSHKLFMRISVLITFWIIYIPPIIAYIEFFSFYKPKNLYFMIAILYPGIISLDNGHFQYNHISLGIFLISFICLISRYFTLSSILFVLAFNYKQMELYHSLPIAVFLLSTAYYSFFQDLTINNFCHLFKLFVAVVLTFSVLWFPFFYHGVAFDVLKRIFPFYRGLFEDKVANFWCTFSVLIKFKSLFSIEYFTVVVLLVVLPSLLILFAQPTSVNFKISLFISSLAFFLFSFQVHEKSILIAAVWVISNNSF</sequence>
<dbReference type="AlphaFoldDB" id="A0A158Q4R6"/>
<evidence type="ECO:0000313" key="11">
    <source>
        <dbReference type="EMBL" id="VDN50621.1"/>
    </source>
</evidence>
<feature type="transmembrane region" description="Helical" evidence="10">
    <location>
        <begin position="115"/>
        <end position="137"/>
    </location>
</feature>
<evidence type="ECO:0000256" key="3">
    <source>
        <dbReference type="ARBA" id="ARBA00008715"/>
    </source>
</evidence>